<sequence>MSSAQDAAPWSLRRLPEESALERYRTLRGEPDVELELPEGRNSVAAASLIGADAIARGRSVVYVTSDELVDQTVKQIAALPEPAAVNLHRGMNQLRDLVAHHNAQALGVLGFSTYFSANPRIDPADVVLLDTDRIGDGVIGSLFMVRVDRRLQPHAYEQLRELIGASATPRVLEADGWTPVAARVGELLTGLFCGESTQFVWLRLQPFLGDCQVVVGPDDIEIRPPHELLHSLPGYRHAGQRVHLSTAPAEAAAADVDAAELDLAGLSPSVRYAMDYLRTCFTDPDLTLNRVASAVYMSRYHFSRSFREQTGWRFIDFVTMLRMNEARFLLRETSTSITDVARAVGYRELSHFQRMFKKRFGMSASSYRAGAGSARERDLQVV</sequence>
<gene>
    <name evidence="5" type="ORF">A8926_4043</name>
</gene>
<dbReference type="RefSeq" id="WP_143539579.1">
    <property type="nucleotide sequence ID" value="NZ_CP061007.1"/>
</dbReference>
<keyword evidence="1" id="KW-0805">Transcription regulation</keyword>
<reference evidence="5" key="1">
    <citation type="submission" date="2017-12" db="EMBL/GenBank/DDBJ databases">
        <title>Sequencing the genomes of 1000 Actinobacteria strains.</title>
        <authorList>
            <person name="Klenk H.-P."/>
        </authorList>
    </citation>
    <scope>NUCLEOTIDE SEQUENCE [LARGE SCALE GENOMIC DNA]</scope>
    <source>
        <strain evidence="5">DSM 44228</strain>
    </source>
</reference>
<dbReference type="InterPro" id="IPR018060">
    <property type="entry name" value="HTH_AraC"/>
</dbReference>
<evidence type="ECO:0000313" key="5">
    <source>
        <dbReference type="EMBL" id="PKW16231.1"/>
    </source>
</evidence>
<dbReference type="PANTHER" id="PTHR43280:SF28">
    <property type="entry name" value="HTH-TYPE TRANSCRIPTIONAL ACTIVATOR RHAS"/>
    <property type="match status" value="1"/>
</dbReference>
<dbReference type="AlphaFoldDB" id="A0A2N3Y045"/>
<dbReference type="EMBL" id="PJNB01000001">
    <property type="protein sequence ID" value="PKW16231.1"/>
    <property type="molecule type" value="Genomic_DNA"/>
</dbReference>
<accession>A0A2N3Y045</accession>
<dbReference type="GO" id="GO:0003700">
    <property type="term" value="F:DNA-binding transcription factor activity"/>
    <property type="evidence" value="ECO:0007669"/>
    <property type="project" value="InterPro"/>
</dbReference>
<keyword evidence="3" id="KW-0804">Transcription</keyword>
<dbReference type="OrthoDB" id="9799345at2"/>
<dbReference type="GO" id="GO:0043565">
    <property type="term" value="F:sequence-specific DNA binding"/>
    <property type="evidence" value="ECO:0007669"/>
    <property type="project" value="InterPro"/>
</dbReference>
<organism evidence="5 6">
    <name type="scientific">Saccharopolyspora spinosa</name>
    <dbReference type="NCBI Taxonomy" id="60894"/>
    <lineage>
        <taxon>Bacteria</taxon>
        <taxon>Bacillati</taxon>
        <taxon>Actinomycetota</taxon>
        <taxon>Actinomycetes</taxon>
        <taxon>Pseudonocardiales</taxon>
        <taxon>Pseudonocardiaceae</taxon>
        <taxon>Saccharopolyspora</taxon>
    </lineage>
</organism>
<keyword evidence="6" id="KW-1185">Reference proteome</keyword>
<evidence type="ECO:0000256" key="2">
    <source>
        <dbReference type="ARBA" id="ARBA00023125"/>
    </source>
</evidence>
<proteinExistence type="predicted"/>
<evidence type="ECO:0000256" key="3">
    <source>
        <dbReference type="ARBA" id="ARBA00023163"/>
    </source>
</evidence>
<dbReference type="SMART" id="SM00342">
    <property type="entry name" value="HTH_ARAC"/>
    <property type="match status" value="1"/>
</dbReference>
<dbReference type="InterPro" id="IPR018062">
    <property type="entry name" value="HTH_AraC-typ_CS"/>
</dbReference>
<dbReference type="InterPro" id="IPR020449">
    <property type="entry name" value="Tscrpt_reg_AraC-type_HTH"/>
</dbReference>
<dbReference type="SUPFAM" id="SSF46689">
    <property type="entry name" value="Homeodomain-like"/>
    <property type="match status" value="2"/>
</dbReference>
<evidence type="ECO:0000259" key="4">
    <source>
        <dbReference type="PROSITE" id="PS01124"/>
    </source>
</evidence>
<dbReference type="Gene3D" id="1.10.10.60">
    <property type="entry name" value="Homeodomain-like"/>
    <property type="match status" value="2"/>
</dbReference>
<dbReference type="InterPro" id="IPR009057">
    <property type="entry name" value="Homeodomain-like_sf"/>
</dbReference>
<dbReference type="Proteomes" id="UP000233786">
    <property type="component" value="Unassembled WGS sequence"/>
</dbReference>
<dbReference type="PROSITE" id="PS01124">
    <property type="entry name" value="HTH_ARAC_FAMILY_2"/>
    <property type="match status" value="1"/>
</dbReference>
<evidence type="ECO:0000256" key="1">
    <source>
        <dbReference type="ARBA" id="ARBA00023015"/>
    </source>
</evidence>
<dbReference type="STRING" id="994479.GCA_000194155_03182"/>
<evidence type="ECO:0000313" key="6">
    <source>
        <dbReference type="Proteomes" id="UP000233786"/>
    </source>
</evidence>
<comment type="caution">
    <text evidence="5">The sequence shown here is derived from an EMBL/GenBank/DDBJ whole genome shotgun (WGS) entry which is preliminary data.</text>
</comment>
<dbReference type="PANTHER" id="PTHR43280">
    <property type="entry name" value="ARAC-FAMILY TRANSCRIPTIONAL REGULATOR"/>
    <property type="match status" value="1"/>
</dbReference>
<dbReference type="PRINTS" id="PR00032">
    <property type="entry name" value="HTHARAC"/>
</dbReference>
<name>A0A2N3Y045_SACSN</name>
<keyword evidence="2" id="KW-0238">DNA-binding</keyword>
<dbReference type="PROSITE" id="PS00041">
    <property type="entry name" value="HTH_ARAC_FAMILY_1"/>
    <property type="match status" value="1"/>
</dbReference>
<dbReference type="Pfam" id="PF12833">
    <property type="entry name" value="HTH_18"/>
    <property type="match status" value="1"/>
</dbReference>
<feature type="domain" description="HTH araC/xylS-type" evidence="4">
    <location>
        <begin position="272"/>
        <end position="371"/>
    </location>
</feature>
<protein>
    <submittedName>
        <fullName evidence="5">AraC-like DNA-binding protein</fullName>
    </submittedName>
</protein>